<dbReference type="RefSeq" id="WP_112115199.1">
    <property type="nucleotide sequence ID" value="NZ_PRKZ01000002.1"/>
</dbReference>
<feature type="region of interest" description="Disordered" evidence="1">
    <location>
        <begin position="100"/>
        <end position="126"/>
    </location>
</feature>
<dbReference type="EMBL" id="PRKZ01000002">
    <property type="protein sequence ID" value="RAW51346.1"/>
    <property type="molecule type" value="Genomic_DNA"/>
</dbReference>
<dbReference type="InterPro" id="IPR026870">
    <property type="entry name" value="Zinc_ribbon_dom"/>
</dbReference>
<gene>
    <name evidence="3" type="ORF">C4N25_04975</name>
</gene>
<evidence type="ECO:0000313" key="3">
    <source>
        <dbReference type="EMBL" id="RAW51346.1"/>
    </source>
</evidence>
<evidence type="ECO:0000259" key="2">
    <source>
        <dbReference type="Pfam" id="PF13240"/>
    </source>
</evidence>
<protein>
    <submittedName>
        <fullName evidence="3">Zinc ribbon domain-containing protein</fullName>
    </submittedName>
</protein>
<accession>A0A329TRV8</accession>
<evidence type="ECO:0000256" key="1">
    <source>
        <dbReference type="SAM" id="MobiDB-lite"/>
    </source>
</evidence>
<comment type="caution">
    <text evidence="3">The sequence shown here is derived from an EMBL/GenBank/DDBJ whole genome shotgun (WGS) entry which is preliminary data.</text>
</comment>
<dbReference type="AlphaFoldDB" id="A0A329TRV8"/>
<name>A0A329TRV8_9FIRM</name>
<feature type="compositionally biased region" description="Low complexity" evidence="1">
    <location>
        <begin position="104"/>
        <end position="122"/>
    </location>
</feature>
<evidence type="ECO:0000313" key="4">
    <source>
        <dbReference type="Proteomes" id="UP000251634"/>
    </source>
</evidence>
<dbReference type="Pfam" id="PF13240">
    <property type="entry name" value="Zn_Ribbon_1"/>
    <property type="match status" value="1"/>
</dbReference>
<feature type="domain" description="Zinc-ribbon" evidence="2">
    <location>
        <begin position="128"/>
        <end position="149"/>
    </location>
</feature>
<dbReference type="Proteomes" id="UP000251634">
    <property type="component" value="Unassembled WGS sequence"/>
</dbReference>
<reference evidence="3 4" key="1">
    <citation type="submission" date="2018-02" db="EMBL/GenBank/DDBJ databases">
        <title>Complete genome sequencing of Faecalibacterium prausnitzii strains isolated from the human gut.</title>
        <authorList>
            <person name="Fitzgerald B.C."/>
            <person name="Shkoporov A.N."/>
            <person name="Ross P.R."/>
            <person name="Hill C."/>
        </authorList>
    </citation>
    <scope>NUCLEOTIDE SEQUENCE [LARGE SCALE GENOMIC DNA]</scope>
    <source>
        <strain evidence="3 4">APC942/8-14-2</strain>
    </source>
</reference>
<sequence length="149" mass="15878">MDFNKLKEMGLEYAEKGKNAAMDLAERGKTQAKIVSEQTKLAKAQRQLGALVYSLAKGNEENQPLVDKYIEMIDAIEQELASLKEALGPAAVEITRDLEEEPVAADAAPTEEPAAETPAAAEDAPKACPQCGAPVSDDALFCNKCGAQL</sequence>
<proteinExistence type="predicted"/>
<organism evidence="3 4">
    <name type="scientific">Faecalibacterium prausnitzii</name>
    <dbReference type="NCBI Taxonomy" id="853"/>
    <lineage>
        <taxon>Bacteria</taxon>
        <taxon>Bacillati</taxon>
        <taxon>Bacillota</taxon>
        <taxon>Clostridia</taxon>
        <taxon>Eubacteriales</taxon>
        <taxon>Oscillospiraceae</taxon>
        <taxon>Faecalibacterium</taxon>
    </lineage>
</organism>